<sequence length="344" mass="35254">MTPWDEPEGHVRVDVSLEKRGPAGRRSAGRLVPPPDPGLDPALDPALDPGQDRGPESAPELGSALVAAVGAEAESPHQVGPAAEPDPSVEAQLPVEPRQPGEPPPPGDAAAPPDLDAVPAEVSLRIPLWWSDGGRSTAAPSNPPYWAGTPRSDGPERPDHLDPGDDGRGGGPAPAEAERSFAWAFDGAEDPPVYSSSGRRFLWILGGVAAVAAVVAAALVLGSDGEKTAKRPNGPPQSAAQPPPAGAPPGPASAYMPRTLALSGFENKVQVTWQPPERAGEAVGFMVVAQSREGAVLEHRLVSAGETSAVFAAPPMTRDGCVVVATLVRGPTGVTPIRADPVCR</sequence>
<feature type="compositionally biased region" description="Basic and acidic residues" evidence="1">
    <location>
        <begin position="153"/>
        <end position="168"/>
    </location>
</feature>
<keyword evidence="4" id="KW-1185">Reference proteome</keyword>
<evidence type="ECO:0000313" key="4">
    <source>
        <dbReference type="Proteomes" id="UP001551482"/>
    </source>
</evidence>
<name>A0ABV3DD09_9ACTN</name>
<dbReference type="RefSeq" id="WP_358351447.1">
    <property type="nucleotide sequence ID" value="NZ_JBEZFP010000016.1"/>
</dbReference>
<keyword evidence="2" id="KW-0472">Membrane</keyword>
<comment type="caution">
    <text evidence="3">The sequence shown here is derived from an EMBL/GenBank/DDBJ whole genome shotgun (WGS) entry which is preliminary data.</text>
</comment>
<evidence type="ECO:0000313" key="3">
    <source>
        <dbReference type="EMBL" id="MEU8133635.1"/>
    </source>
</evidence>
<protein>
    <recommendedName>
        <fullName evidence="5">Fibronectin type-III domain-containing protein</fullName>
    </recommendedName>
</protein>
<proteinExistence type="predicted"/>
<keyword evidence="2" id="KW-0812">Transmembrane</keyword>
<reference evidence="3 4" key="1">
    <citation type="submission" date="2024-06" db="EMBL/GenBank/DDBJ databases">
        <title>The Natural Products Discovery Center: Release of the First 8490 Sequenced Strains for Exploring Actinobacteria Biosynthetic Diversity.</title>
        <authorList>
            <person name="Kalkreuter E."/>
            <person name="Kautsar S.A."/>
            <person name="Yang D."/>
            <person name="Bader C.D."/>
            <person name="Teijaro C.N."/>
            <person name="Fluegel L."/>
            <person name="Davis C.M."/>
            <person name="Simpson J.R."/>
            <person name="Lauterbach L."/>
            <person name="Steele A.D."/>
            <person name="Gui C."/>
            <person name="Meng S."/>
            <person name="Li G."/>
            <person name="Viehrig K."/>
            <person name="Ye F."/>
            <person name="Su P."/>
            <person name="Kiefer A.F."/>
            <person name="Nichols A."/>
            <person name="Cepeda A.J."/>
            <person name="Yan W."/>
            <person name="Fan B."/>
            <person name="Jiang Y."/>
            <person name="Adhikari A."/>
            <person name="Zheng C.-J."/>
            <person name="Schuster L."/>
            <person name="Cowan T.M."/>
            <person name="Smanski M.J."/>
            <person name="Chevrette M.G."/>
            <person name="De Carvalho L.P.S."/>
            <person name="Shen B."/>
        </authorList>
    </citation>
    <scope>NUCLEOTIDE SEQUENCE [LARGE SCALE GENOMIC DNA]</scope>
    <source>
        <strain evidence="3 4">NPDC048946</strain>
    </source>
</reference>
<evidence type="ECO:0000256" key="2">
    <source>
        <dbReference type="SAM" id="Phobius"/>
    </source>
</evidence>
<feature type="compositionally biased region" description="Low complexity" evidence="1">
    <location>
        <begin position="108"/>
        <end position="122"/>
    </location>
</feature>
<dbReference type="EMBL" id="JBEZFP010000016">
    <property type="protein sequence ID" value="MEU8133635.1"/>
    <property type="molecule type" value="Genomic_DNA"/>
</dbReference>
<feature type="compositionally biased region" description="Basic and acidic residues" evidence="1">
    <location>
        <begin position="7"/>
        <end position="21"/>
    </location>
</feature>
<feature type="compositionally biased region" description="Low complexity" evidence="1">
    <location>
        <begin position="39"/>
        <end position="49"/>
    </location>
</feature>
<organism evidence="3 4">
    <name type="scientific">Streptodolium elevatio</name>
    <dbReference type="NCBI Taxonomy" id="3157996"/>
    <lineage>
        <taxon>Bacteria</taxon>
        <taxon>Bacillati</taxon>
        <taxon>Actinomycetota</taxon>
        <taxon>Actinomycetes</taxon>
        <taxon>Kitasatosporales</taxon>
        <taxon>Streptomycetaceae</taxon>
        <taxon>Streptodolium</taxon>
    </lineage>
</organism>
<feature type="region of interest" description="Disordered" evidence="1">
    <location>
        <begin position="1"/>
        <end position="175"/>
    </location>
</feature>
<gene>
    <name evidence="3" type="ORF">AB0C36_09020</name>
</gene>
<evidence type="ECO:0000256" key="1">
    <source>
        <dbReference type="SAM" id="MobiDB-lite"/>
    </source>
</evidence>
<keyword evidence="2" id="KW-1133">Transmembrane helix</keyword>
<feature type="region of interest" description="Disordered" evidence="1">
    <location>
        <begin position="225"/>
        <end position="256"/>
    </location>
</feature>
<dbReference type="Proteomes" id="UP001551482">
    <property type="component" value="Unassembled WGS sequence"/>
</dbReference>
<feature type="transmembrane region" description="Helical" evidence="2">
    <location>
        <begin position="201"/>
        <end position="221"/>
    </location>
</feature>
<feature type="compositionally biased region" description="Pro residues" evidence="1">
    <location>
        <begin position="241"/>
        <end position="251"/>
    </location>
</feature>
<accession>A0ABV3DD09</accession>
<evidence type="ECO:0008006" key="5">
    <source>
        <dbReference type="Google" id="ProtNLM"/>
    </source>
</evidence>